<evidence type="ECO:0000256" key="6">
    <source>
        <dbReference type="ARBA" id="ARBA00022679"/>
    </source>
</evidence>
<feature type="transmembrane region" description="Helical" evidence="17">
    <location>
        <begin position="515"/>
        <end position="540"/>
    </location>
</feature>
<keyword evidence="17" id="KW-0472">Membrane</keyword>
<evidence type="ECO:0000256" key="4">
    <source>
        <dbReference type="ARBA" id="ARBA00022484"/>
    </source>
</evidence>
<dbReference type="GO" id="GO:0044166">
    <property type="term" value="C:host cell endoplasmic reticulum lumen"/>
    <property type="evidence" value="ECO:0007669"/>
    <property type="project" value="UniProtKB-SubCell"/>
</dbReference>
<dbReference type="SUPFAM" id="SSF56672">
    <property type="entry name" value="DNA/RNA polymerases"/>
    <property type="match status" value="1"/>
</dbReference>
<dbReference type="GO" id="GO:0004197">
    <property type="term" value="F:cysteine-type endopeptidase activity"/>
    <property type="evidence" value="ECO:0007669"/>
    <property type="project" value="InterPro"/>
</dbReference>
<accession>A0AAT9J7V9</accession>
<evidence type="ECO:0000256" key="17">
    <source>
        <dbReference type="SAM" id="Phobius"/>
    </source>
</evidence>
<keyword evidence="9" id="KW-0547">Nucleotide-binding</keyword>
<evidence type="ECO:0000259" key="18">
    <source>
        <dbReference type="PROSITE" id="PS50507"/>
    </source>
</evidence>
<dbReference type="Gene3D" id="3.30.70.270">
    <property type="match status" value="1"/>
</dbReference>
<evidence type="ECO:0000256" key="3">
    <source>
        <dbReference type="ARBA" id="ARBA00020936"/>
    </source>
</evidence>
<evidence type="ECO:0000256" key="2">
    <source>
        <dbReference type="ARBA" id="ARBA00004517"/>
    </source>
</evidence>
<keyword evidence="15" id="KW-1038">Host endoplasmic reticulum</keyword>
<comment type="subcellular location">
    <subcellularLocation>
        <location evidence="1">Host endoplasmic reticulum lumen</location>
    </subcellularLocation>
    <subcellularLocation>
        <location evidence="2">Host endoplasmic reticulum membrane</location>
        <topology evidence="2">Single-pass membrane protein</topology>
    </subcellularLocation>
</comment>
<dbReference type="Pfam" id="PF00910">
    <property type="entry name" value="RNA_helicase"/>
    <property type="match status" value="1"/>
</dbReference>
<keyword evidence="14 17" id="KW-1133">Transmembrane helix</keyword>
<keyword evidence="4" id="KW-0696">RNA-directed RNA polymerase</keyword>
<dbReference type="InterPro" id="IPR014759">
    <property type="entry name" value="Helicase_SF3_ssRNA_vir"/>
</dbReference>
<reference evidence="21" key="1">
    <citation type="submission" date="2023-11" db="EMBL/GenBank/DDBJ databases">
        <authorList>
            <person name="Sidharthan V.K."/>
            <person name="Reddy V."/>
            <person name="Kiran G."/>
            <person name="Rajeswari V."/>
            <person name="Baranwal V.K."/>
        </authorList>
    </citation>
    <scope>NUCLEOTIDE SEQUENCE</scope>
    <source>
        <strain evidence="21">Rho lac</strain>
    </source>
</reference>
<keyword evidence="10" id="KW-0378">Hydrolase</keyword>
<dbReference type="InterPro" id="IPR043128">
    <property type="entry name" value="Rev_trsase/Diguanyl_cyclase"/>
</dbReference>
<dbReference type="GO" id="GO:0005524">
    <property type="term" value="F:ATP binding"/>
    <property type="evidence" value="ECO:0007669"/>
    <property type="project" value="UniProtKB-KW"/>
</dbReference>
<feature type="domain" description="RdRp catalytic" evidence="18">
    <location>
        <begin position="1715"/>
        <end position="1840"/>
    </location>
</feature>
<evidence type="ECO:0000256" key="1">
    <source>
        <dbReference type="ARBA" id="ARBA00004149"/>
    </source>
</evidence>
<evidence type="ECO:0000256" key="10">
    <source>
        <dbReference type="ARBA" id="ARBA00022801"/>
    </source>
</evidence>
<keyword evidence="8" id="KW-0548">Nucleotidyltransferase</keyword>
<evidence type="ECO:0000256" key="15">
    <source>
        <dbReference type="ARBA" id="ARBA00023184"/>
    </source>
</evidence>
<evidence type="ECO:0000256" key="9">
    <source>
        <dbReference type="ARBA" id="ARBA00022741"/>
    </source>
</evidence>
<dbReference type="InterPro" id="IPR007094">
    <property type="entry name" value="RNA-dir_pol_PSvirus"/>
</dbReference>
<dbReference type="PROSITE" id="PS51218">
    <property type="entry name" value="SF3_HELICASE_2"/>
    <property type="match status" value="1"/>
</dbReference>
<evidence type="ECO:0000256" key="11">
    <source>
        <dbReference type="ARBA" id="ARBA00022807"/>
    </source>
</evidence>
<dbReference type="GO" id="GO:0044167">
    <property type="term" value="C:host cell endoplasmic reticulum membrane"/>
    <property type="evidence" value="ECO:0007669"/>
    <property type="project" value="UniProtKB-SubCell"/>
</dbReference>
<evidence type="ECO:0000259" key="20">
    <source>
        <dbReference type="PROSITE" id="PS51874"/>
    </source>
</evidence>
<dbReference type="PROSITE" id="PS50507">
    <property type="entry name" value="RDRP_SSRNA_POS"/>
    <property type="match status" value="1"/>
</dbReference>
<dbReference type="GO" id="GO:0003968">
    <property type="term" value="F:RNA-directed RNA polymerase activity"/>
    <property type="evidence" value="ECO:0007669"/>
    <property type="project" value="UniProtKB-KW"/>
</dbReference>
<evidence type="ECO:0000256" key="5">
    <source>
        <dbReference type="ARBA" id="ARBA00022670"/>
    </source>
</evidence>
<dbReference type="GO" id="GO:0003724">
    <property type="term" value="F:RNA helicase activity"/>
    <property type="evidence" value="ECO:0007669"/>
    <property type="project" value="InterPro"/>
</dbReference>
<dbReference type="PROSITE" id="PS51874">
    <property type="entry name" value="PCV_3C_PRO"/>
    <property type="match status" value="1"/>
</dbReference>
<dbReference type="GO" id="GO:0006351">
    <property type="term" value="P:DNA-templated transcription"/>
    <property type="evidence" value="ECO:0007669"/>
    <property type="project" value="InterPro"/>
</dbReference>
<dbReference type="Gene3D" id="1.20.960.20">
    <property type="match status" value="1"/>
</dbReference>
<proteinExistence type="predicted"/>
<protein>
    <recommendedName>
        <fullName evidence="3">RNA1 polyprotein</fullName>
    </recommendedName>
    <alternativeName>
        <fullName evidence="16">P1</fullName>
    </alternativeName>
</protein>
<dbReference type="InterPro" id="IPR000605">
    <property type="entry name" value="Helicase_SF3_ssDNA/RNA_vir"/>
</dbReference>
<dbReference type="EMBL" id="BK065110">
    <property type="protein sequence ID" value="DBA54779.1"/>
    <property type="molecule type" value="Genomic_RNA"/>
</dbReference>
<sequence>MPIFACPSCNGHWASKAQWKLARADPVHGYGYCETCGDNTLRPTVLVADLPFALSPPRVGEFNFAQESGTPNAKRCTAVNGASSSAITREYGTLNAKRYSAVKTVVTIAVPAPFSMELEFSDLQRPSEVAAAEVRIPSHNTILEPRLAPKWLNSLRRDEPKKMLGTKSLAKKLIFPKGAVAFDGTHFIRADGHKFVPRNLILRSVAQSIQVKRLRVEKQRKAAAAKARLFRKKKQALVDEICHLVELCKLAELREERRNFDARRDAAPTEQQIAMIVAQHVEQQRVDGVFAHQLQELKRVKRESRERRQELALRPMCGYSTATLSEDEENPFPQSPVKRRSPSFGWIRAGVTPFDRMDACIVHEWGSPLQDLIDKIRDEYSSSDIHARLCVALVGLQHAYPHDELCDAVALCCDDPAQLPITVASMEEEVLNFGPNDLPAQGILSWAKEAARYIADTIKSGCSILVDSVVDKLRMLFNKVAGPYFEKLEYATNVLNMFWSKSKEWMKKIQESASAALLILGDASLWALGVMIASAIVVLAETVLVQIGVFSKVGVVLGLFLTLVLSFLGFSAVVNGAEKLFELQCIFKQAVVEMVLPSDRMQPNISVPAENNLPAASFLGFDAVVSTISKVGNALVSTKMNTLQYYAKLAQSLDQLRKGKDVLKELVAWLLELLGKISDHMTGRQCAFFDELSAMVQVDVKCWIEKCQQVLLQSNTLALSDKVLFQTVEKLLEDGNKLLVNVSGVPRKTSLDYATLITKLVEQIRTLHSRVVRAGVFEGRRNEPFWLYIYGPSHCGKSLFMEDVTRELLDELGAPTTSVYSRSCRDQFWSNYMRQTCVWIDDLSATHVEPSQEAEMINIISSKSYPLNMAHLEDKGMQFDSKLVVTTSNEFTAPTNAGILNMDAYNNRRNVVLQVGFVEGKKFDPSDRLAATQVRFVDRRGATAVSEWMPAMECCTQLRAELTEHVKKENILTAQMQGATKGHQPSYVIGKAFLEGVSHEVASYISVQDLQALGLTDTSAFFYAGVDGRVFKFDACRKAVEIEVAVPPYLEEKCLRSLVPSIQVELARGPRNGLVGTFLESLVSGQTTVISVDSLVKGASEIQHEFFNSLGLAERVYLRLVQKKILELKADPHGMFVPKLYEKICGFIGDSRNYLTEHGSFLLLMIAGVLCLGLTCYGFVHWLSVFSCSTSLAAATVTMSALDARAWSSGAKDIYGTKNLPISPRYMYVKGGPKEESNGALDLAMVLNTIGQCKTISCLQFKGRSIVLTRHQALSIPHKSMVELVVPNGNSIKFHWEVERITQIDDSELVRYVDPCLPELATSKHKHFLHDPEAQMPNHFHVESRVIRSAMDPKDLTQSVHMWSGPASVISQTLDVTYLKNVYVRKIPKFITMEHNTLLNDCGAIAVTHLHGEDVIVGMLVAGDNRRAAYNILPVVHSLETKSLSYVSEIGMVFPGFEKVGYLEPARVPHLPKKTHYVQVPDIYQIPVEDPKQPSVIASGDERLKGTVHEDYNPLLHAMVKFAQPMALLESDLLEDVATDIVEEWMDLEPNCVDVPLSVAINGLNAEEFQDCADYLDPVIEGTSEGYPFVLERKHGETGKSRYLEGLPGERTLVVGTSVEKAYRALKAEIKVQIPELVCVECPKDERLPIRKIKEPKTRLFSILPMHFNVCLREKFLQFSRFLMIHRKVLPTQVGINPYSREWLELYARLGSKAQKAYNCDYSGFDGLMTAQVLGVIGKMINTTYVDGDAAANERLNMLMAIVGRKSVCGSQVYTVRAGIPSGCALTVLLNSIFNEILVRYAYKKIVGGPERERFSKCVCLIVYGDDNLLSVAQGVAQVFTGSALKRELATLGVTITDGSDKYALDLEAKPLEQLDFLKRKFKKLPGGQLCAPLDYNSILSSLVWVSSKGNDVMQALLQNVLVAQTEMYLHGEREFTKLRSFFLERVPLWRDQLMTWKQCEAFHAVQFSGIAPYRDAHCLDLLVSPEFKQFVRGQGGANDRHVVVPQLSVAGPRYVPNEGEFLVSFTGLLASERGVCMEVVYGFGVGRLPTKNWVTSFASSKRNIHRDKMVEAIKKGQILVFRGNAPYIDCWTSMITFGESLGLLSPLSCLCLYRNMAGPGACDMSQYFEGRIVGNNTYLTHYGVASDTCHFGEDTEYGGELPVSDTSNSVKRALKQEFGDNRKLPVAISMASEKRTVVGIRCKWHLCPCHVVSSSIIGDVSRLAEQAKKQMC</sequence>
<evidence type="ECO:0000256" key="8">
    <source>
        <dbReference type="ARBA" id="ARBA00022695"/>
    </source>
</evidence>
<dbReference type="GO" id="GO:0006508">
    <property type="term" value="P:proteolysis"/>
    <property type="evidence" value="ECO:0007669"/>
    <property type="project" value="UniProtKB-KW"/>
</dbReference>
<name>A0AAT9J7V9_9SECO</name>
<evidence type="ECO:0000256" key="13">
    <source>
        <dbReference type="ARBA" id="ARBA00022953"/>
    </source>
</evidence>
<evidence type="ECO:0000256" key="12">
    <source>
        <dbReference type="ARBA" id="ARBA00022840"/>
    </source>
</evidence>
<evidence type="ECO:0000313" key="21">
    <source>
        <dbReference type="EMBL" id="DBA54779.1"/>
    </source>
</evidence>
<keyword evidence="11" id="KW-0788">Thiol protease</keyword>
<keyword evidence="7 17" id="KW-0812">Transmembrane</keyword>
<feature type="domain" description="Peptidase C3" evidence="20">
    <location>
        <begin position="1231"/>
        <end position="1439"/>
    </location>
</feature>
<dbReference type="GO" id="GO:0039694">
    <property type="term" value="P:viral RNA genome replication"/>
    <property type="evidence" value="ECO:0007669"/>
    <property type="project" value="InterPro"/>
</dbReference>
<dbReference type="InterPro" id="IPR043502">
    <property type="entry name" value="DNA/RNA_pol_sf"/>
</dbReference>
<dbReference type="InterPro" id="IPR044067">
    <property type="entry name" value="PCV_3C_PRO"/>
</dbReference>
<evidence type="ECO:0000256" key="7">
    <source>
        <dbReference type="ARBA" id="ARBA00022692"/>
    </source>
</evidence>
<keyword evidence="6" id="KW-0808">Transferase</keyword>
<keyword evidence="5" id="KW-0645">Protease</keyword>
<feature type="transmembrane region" description="Helical" evidence="17">
    <location>
        <begin position="552"/>
        <end position="574"/>
    </location>
</feature>
<dbReference type="Pfam" id="PF00680">
    <property type="entry name" value="RdRP_1"/>
    <property type="match status" value="1"/>
</dbReference>
<evidence type="ECO:0000256" key="14">
    <source>
        <dbReference type="ARBA" id="ARBA00022989"/>
    </source>
</evidence>
<dbReference type="InterPro" id="IPR001205">
    <property type="entry name" value="RNA-dir_pol_C"/>
</dbReference>
<keyword evidence="12" id="KW-0067">ATP-binding</keyword>
<feature type="domain" description="SF3 helicase" evidence="19">
    <location>
        <begin position="761"/>
        <end position="930"/>
    </location>
</feature>
<organism evidence="21">
    <name type="scientific">Rhododendron lacteum nepovirus</name>
    <dbReference type="NCBI Taxonomy" id="3115775"/>
    <lineage>
        <taxon>Viruses</taxon>
        <taxon>Riboviria</taxon>
        <taxon>Orthornavirae</taxon>
        <taxon>Pisuviricota</taxon>
        <taxon>Pisoniviricetes</taxon>
        <taxon>Picornavirales</taxon>
        <taxon>Secoviridae</taxon>
        <taxon>Comovirinae</taxon>
        <taxon>Nepovirus</taxon>
    </lineage>
</organism>
<dbReference type="GO" id="GO:0003723">
    <property type="term" value="F:RNA binding"/>
    <property type="evidence" value="ECO:0007669"/>
    <property type="project" value="InterPro"/>
</dbReference>
<reference evidence="21" key="2">
    <citation type="journal article" date="2024" name="Arch. Virol.">
        <title>Probing of plant transcriptomes reveals the hidden genetic diversity of the family Secoviridae.</title>
        <authorList>
            <person name="Sidharthan V.K."/>
            <person name="Reddy V."/>
            <person name="Kiran G."/>
            <person name="Rajeswari V."/>
            <person name="Baranwal V.K."/>
            <person name="Kumar M.K."/>
            <person name="Kumar K.S."/>
        </authorList>
    </citation>
    <scope>NUCLEOTIDE SEQUENCE</scope>
    <source>
        <strain evidence="21">Rho lac</strain>
    </source>
</reference>
<keyword evidence="13" id="KW-0693">Viral RNA replication</keyword>
<evidence type="ECO:0000259" key="19">
    <source>
        <dbReference type="PROSITE" id="PS51218"/>
    </source>
</evidence>
<evidence type="ECO:0000256" key="16">
    <source>
        <dbReference type="ARBA" id="ARBA00031919"/>
    </source>
</evidence>